<reference evidence="3" key="1">
    <citation type="submission" date="2017-09" db="EMBL/GenBank/DDBJ databases">
        <title>Depth-based differentiation of microbial function through sediment-hosted aquifers and enrichment of novel symbionts in the deep terrestrial subsurface.</title>
        <authorList>
            <person name="Probst A.J."/>
            <person name="Ladd B."/>
            <person name="Jarett J.K."/>
            <person name="Geller-Mcgrath D.E."/>
            <person name="Sieber C.M.K."/>
            <person name="Emerson J.B."/>
            <person name="Anantharaman K."/>
            <person name="Thomas B.C."/>
            <person name="Malmstrom R."/>
            <person name="Stieglmeier M."/>
            <person name="Klingl A."/>
            <person name="Woyke T."/>
            <person name="Ryan C.M."/>
            <person name="Banfield J.F."/>
        </authorList>
    </citation>
    <scope>NUCLEOTIDE SEQUENCE [LARGE SCALE GENOMIC DNA]</scope>
</reference>
<feature type="transmembrane region" description="Helical" evidence="1">
    <location>
        <begin position="41"/>
        <end position="61"/>
    </location>
</feature>
<comment type="caution">
    <text evidence="2">The sequence shown here is derived from an EMBL/GenBank/DDBJ whole genome shotgun (WGS) entry which is preliminary data.</text>
</comment>
<proteinExistence type="predicted"/>
<keyword evidence="1" id="KW-1133">Transmembrane helix</keyword>
<keyword evidence="1" id="KW-0472">Membrane</keyword>
<keyword evidence="1" id="KW-0812">Transmembrane</keyword>
<accession>A0A2M7THH4</accession>
<dbReference type="AlphaFoldDB" id="A0A2M7THH4"/>
<evidence type="ECO:0000313" key="3">
    <source>
        <dbReference type="Proteomes" id="UP000228920"/>
    </source>
</evidence>
<sequence length="112" mass="12682">MRTQTQKIKPVIVQGSKANYLNPFSMVVLSIKLYFNGRVSIFLKMFVTVLQLVAIAYWIWPFDFLPALPFDDITVMMIPLYILVFGSPAEIVREAQNQNAETAAVIEAKSNP</sequence>
<name>A0A2M7THH4_UNCKA</name>
<feature type="transmembrane region" description="Helical" evidence="1">
    <location>
        <begin position="73"/>
        <end position="92"/>
    </location>
</feature>
<organism evidence="2 3">
    <name type="scientific">candidate division WWE3 bacterium CG_4_10_14_0_2_um_filter_41_14</name>
    <dbReference type="NCBI Taxonomy" id="1975072"/>
    <lineage>
        <taxon>Bacteria</taxon>
        <taxon>Katanobacteria</taxon>
    </lineage>
</organism>
<evidence type="ECO:0000256" key="1">
    <source>
        <dbReference type="SAM" id="Phobius"/>
    </source>
</evidence>
<dbReference type="EMBL" id="PFNL01000126">
    <property type="protein sequence ID" value="PIZ45661.1"/>
    <property type="molecule type" value="Genomic_DNA"/>
</dbReference>
<protein>
    <submittedName>
        <fullName evidence="2">Uncharacterized protein</fullName>
    </submittedName>
</protein>
<dbReference type="Proteomes" id="UP000228920">
    <property type="component" value="Unassembled WGS sequence"/>
</dbReference>
<evidence type="ECO:0000313" key="2">
    <source>
        <dbReference type="EMBL" id="PIZ45661.1"/>
    </source>
</evidence>
<gene>
    <name evidence="2" type="ORF">COY32_04880</name>
</gene>